<comment type="similarity">
    <text evidence="6">Belongs to the BamD family.</text>
</comment>
<gene>
    <name evidence="6 9" type="primary">bamD</name>
    <name evidence="9" type="ORF">GCM10011289_24710</name>
</gene>
<evidence type="ECO:0000256" key="6">
    <source>
        <dbReference type="HAMAP-Rule" id="MF_00922"/>
    </source>
</evidence>
<evidence type="ECO:0000256" key="3">
    <source>
        <dbReference type="ARBA" id="ARBA00023139"/>
    </source>
</evidence>
<keyword evidence="2 6" id="KW-0472">Membrane</keyword>
<dbReference type="GO" id="GO:0043165">
    <property type="term" value="P:Gram-negative-bacterium-type cell outer membrane assembly"/>
    <property type="evidence" value="ECO:0007669"/>
    <property type="project" value="UniProtKB-UniRule"/>
</dbReference>
<accession>A0A918P4Z3</accession>
<dbReference type="InterPro" id="IPR039565">
    <property type="entry name" value="BamD-like"/>
</dbReference>
<evidence type="ECO:0000256" key="5">
    <source>
        <dbReference type="ARBA" id="ARBA00023288"/>
    </source>
</evidence>
<dbReference type="GO" id="GO:0051205">
    <property type="term" value="P:protein insertion into membrane"/>
    <property type="evidence" value="ECO:0007669"/>
    <property type="project" value="UniProtKB-UniRule"/>
</dbReference>
<comment type="caution">
    <text evidence="9">The sequence shown here is derived from an EMBL/GenBank/DDBJ whole genome shotgun (WGS) entry which is preliminary data.</text>
</comment>
<feature type="chain" id="PRO_5038069100" description="Outer membrane protein assembly factor BamD" evidence="7">
    <location>
        <begin position="19"/>
        <end position="263"/>
    </location>
</feature>
<evidence type="ECO:0000256" key="7">
    <source>
        <dbReference type="SAM" id="SignalP"/>
    </source>
</evidence>
<keyword evidence="10" id="KW-1185">Reference proteome</keyword>
<comment type="subcellular location">
    <subcellularLocation>
        <location evidence="6">Cell outer membrane</location>
        <topology evidence="6">Lipid-anchor</topology>
    </subcellularLocation>
</comment>
<dbReference type="Pfam" id="PF13525">
    <property type="entry name" value="YfiO"/>
    <property type="match status" value="1"/>
</dbReference>
<evidence type="ECO:0000259" key="8">
    <source>
        <dbReference type="Pfam" id="PF13525"/>
    </source>
</evidence>
<evidence type="ECO:0000313" key="9">
    <source>
        <dbReference type="EMBL" id="GGY20231.1"/>
    </source>
</evidence>
<reference evidence="9" key="1">
    <citation type="journal article" date="2014" name="Int. J. Syst. Evol. Microbiol.">
        <title>Complete genome sequence of Corynebacterium casei LMG S-19264T (=DSM 44701T), isolated from a smear-ripened cheese.</title>
        <authorList>
            <consortium name="US DOE Joint Genome Institute (JGI-PGF)"/>
            <person name="Walter F."/>
            <person name="Albersmeier A."/>
            <person name="Kalinowski J."/>
            <person name="Ruckert C."/>
        </authorList>
    </citation>
    <scope>NUCLEOTIDE SEQUENCE</scope>
    <source>
        <strain evidence="9">KCTC 32182</strain>
    </source>
</reference>
<protein>
    <recommendedName>
        <fullName evidence="6">Outer membrane protein assembly factor BamD</fullName>
    </recommendedName>
</protein>
<dbReference type="RefSeq" id="WP_189534751.1">
    <property type="nucleotide sequence ID" value="NZ_BMYX01000014.1"/>
</dbReference>
<organism evidence="9 10">
    <name type="scientific">Paludibacterium paludis</name>
    <dbReference type="NCBI Taxonomy" id="1225769"/>
    <lineage>
        <taxon>Bacteria</taxon>
        <taxon>Pseudomonadati</taxon>
        <taxon>Pseudomonadota</taxon>
        <taxon>Betaproteobacteria</taxon>
        <taxon>Neisseriales</taxon>
        <taxon>Chromobacteriaceae</taxon>
        <taxon>Paludibacterium</taxon>
    </lineage>
</organism>
<dbReference type="NCBIfam" id="TIGR03302">
    <property type="entry name" value="OM_YfiO"/>
    <property type="match status" value="1"/>
</dbReference>
<dbReference type="PANTHER" id="PTHR37423">
    <property type="entry name" value="SOLUBLE LYTIC MUREIN TRANSGLYCOSYLASE-RELATED"/>
    <property type="match status" value="1"/>
</dbReference>
<sequence>MKRYVAALLVVSGLTACATTETYDETRGWSVEKLYAEAHDELNSGNYNRAVKLYETLEARYPYGRFAQQAQMDIAYAQYKDNEAALSITACDRFIKLHPTHPNLDYIYYLKGLVYFNDDSGLLGKWAGQDMSERDPKAQREAFLAFRELTVRYPDSRYAPDALDKMNKLVDALGGHEMHVARYYMKRGAYVAAVNRAQGVVKDYANTRYVEEALALSVEAYRRLGLTKLSDDNRRVLAATFPKSAYLQGKWAVEELPWWKFWK</sequence>
<dbReference type="SUPFAM" id="SSF48452">
    <property type="entry name" value="TPR-like"/>
    <property type="match status" value="1"/>
</dbReference>
<dbReference type="Proteomes" id="UP000645257">
    <property type="component" value="Unassembled WGS sequence"/>
</dbReference>
<dbReference type="PANTHER" id="PTHR37423:SF1">
    <property type="entry name" value="OUTER MEMBRANE PROTEIN ASSEMBLY FACTOR BAMD"/>
    <property type="match status" value="1"/>
</dbReference>
<keyword evidence="4 6" id="KW-0998">Cell outer membrane</keyword>
<keyword evidence="1 6" id="KW-0732">Signal</keyword>
<dbReference type="Gene3D" id="1.25.40.10">
    <property type="entry name" value="Tetratricopeptide repeat domain"/>
    <property type="match status" value="1"/>
</dbReference>
<keyword evidence="5 6" id="KW-0449">Lipoprotein</keyword>
<keyword evidence="3 6" id="KW-0564">Palmitate</keyword>
<dbReference type="AlphaFoldDB" id="A0A918P4Z3"/>
<name>A0A918P4Z3_9NEIS</name>
<dbReference type="HAMAP" id="MF_00922">
    <property type="entry name" value="OM_assembly_BamD"/>
    <property type="match status" value="1"/>
</dbReference>
<dbReference type="GO" id="GO:1990063">
    <property type="term" value="C:Bam protein complex"/>
    <property type="evidence" value="ECO:0007669"/>
    <property type="project" value="TreeGrafter"/>
</dbReference>
<dbReference type="EMBL" id="BMYX01000014">
    <property type="protein sequence ID" value="GGY20231.1"/>
    <property type="molecule type" value="Genomic_DNA"/>
</dbReference>
<reference evidence="9" key="2">
    <citation type="submission" date="2020-09" db="EMBL/GenBank/DDBJ databases">
        <authorList>
            <person name="Sun Q."/>
            <person name="Kim S."/>
        </authorList>
    </citation>
    <scope>NUCLEOTIDE SEQUENCE</scope>
    <source>
        <strain evidence="9">KCTC 32182</strain>
    </source>
</reference>
<proteinExistence type="inferred from homology"/>
<evidence type="ECO:0000256" key="1">
    <source>
        <dbReference type="ARBA" id="ARBA00022729"/>
    </source>
</evidence>
<dbReference type="CDD" id="cd15830">
    <property type="entry name" value="BamD"/>
    <property type="match status" value="1"/>
</dbReference>
<comment type="subunit">
    <text evidence="6">Part of the Bam complex.</text>
</comment>
<comment type="function">
    <text evidence="6">Part of the outer membrane protein assembly complex, which is involved in assembly and insertion of beta-barrel proteins into the outer membrane.</text>
</comment>
<feature type="signal peptide" evidence="7">
    <location>
        <begin position="1"/>
        <end position="18"/>
    </location>
</feature>
<evidence type="ECO:0000256" key="2">
    <source>
        <dbReference type="ARBA" id="ARBA00023136"/>
    </source>
</evidence>
<feature type="domain" description="Outer membrane lipoprotein BamD-like" evidence="8">
    <location>
        <begin position="31"/>
        <end position="233"/>
    </location>
</feature>
<evidence type="ECO:0000313" key="10">
    <source>
        <dbReference type="Proteomes" id="UP000645257"/>
    </source>
</evidence>
<evidence type="ECO:0000256" key="4">
    <source>
        <dbReference type="ARBA" id="ARBA00023237"/>
    </source>
</evidence>
<dbReference type="InterPro" id="IPR017689">
    <property type="entry name" value="BamD"/>
</dbReference>
<dbReference type="PROSITE" id="PS51257">
    <property type="entry name" value="PROKAR_LIPOPROTEIN"/>
    <property type="match status" value="1"/>
</dbReference>
<dbReference type="InterPro" id="IPR011990">
    <property type="entry name" value="TPR-like_helical_dom_sf"/>
</dbReference>